<feature type="transmembrane region" description="Helical" evidence="1">
    <location>
        <begin position="21"/>
        <end position="43"/>
    </location>
</feature>
<dbReference type="AlphaFoldDB" id="A0A427XH14"/>
<keyword evidence="3" id="KW-1185">Reference proteome</keyword>
<proteinExistence type="predicted"/>
<accession>A0A427XH14</accession>
<dbReference type="EMBL" id="RSCE01000013">
    <property type="protein sequence ID" value="RSH78053.1"/>
    <property type="molecule type" value="Genomic_DNA"/>
</dbReference>
<sequence length="547" mass="59214">MIPVRLMAIILAPIRPILSPVLWHVVNAFLLAVFSAVLVYSAVHYVKHSIFGLAASSSTAISAAALLPLRIVATPTCLVANFLCPHSLLSGNNETAQPFWRVMAPERELDVAAVSHVLSKGVRNAQDIFESLQSLGDGRLTQGLNHVRVHELGIAIQFGSTLDDRLFLSEGLVELADLASKITDEVALINAMSVSIFSWLFWDLVRLLAPGEDGKPHSSKKISARLDSLIARLDSDLDRLSVRVGGAIPVAERGSEQGWKLHTHLSEVESDLQTEKAKFPTWQRALDASRHFFVGGDPSKLARISNDLSLTRDTISEIGRTRDGLLRVRMELIVFRDQVRHFSGSIMGLHLGASEAAGLGPAEEIGILNNVVNELGAAVGRAKRLPGGPRHKATLRLLSIVLVPFLAGNPHPTMPFLGTVPVLKGLFVGLIATILSILVLKGGFEPTIRSPRATSALTHSATILLDDQIGSAAIIRGMSKVAASLTPIAETLELVDEGASLGLDDYRCVNWTSSIPRFANESQSRNVRRQHRGYVLTPHLEDHCPKA</sequence>
<dbReference type="OrthoDB" id="2526823at2759"/>
<reference evidence="2 3" key="1">
    <citation type="submission" date="2018-11" db="EMBL/GenBank/DDBJ databases">
        <title>Genome sequence of Apiotrichum porosum DSM 27194.</title>
        <authorList>
            <person name="Aliyu H."/>
            <person name="Gorte O."/>
            <person name="Ochsenreither K."/>
        </authorList>
    </citation>
    <scope>NUCLEOTIDE SEQUENCE [LARGE SCALE GENOMIC DNA]</scope>
    <source>
        <strain evidence="2 3">DSM 27194</strain>
    </source>
</reference>
<dbReference type="Proteomes" id="UP000279236">
    <property type="component" value="Unassembled WGS sequence"/>
</dbReference>
<evidence type="ECO:0000313" key="3">
    <source>
        <dbReference type="Proteomes" id="UP000279236"/>
    </source>
</evidence>
<gene>
    <name evidence="2" type="ORF">EHS24_002508</name>
</gene>
<keyword evidence="1" id="KW-0812">Transmembrane</keyword>
<protein>
    <submittedName>
        <fullName evidence="2">Uncharacterized protein</fullName>
    </submittedName>
</protein>
<evidence type="ECO:0000313" key="2">
    <source>
        <dbReference type="EMBL" id="RSH78053.1"/>
    </source>
</evidence>
<organism evidence="2 3">
    <name type="scientific">Apiotrichum porosum</name>
    <dbReference type="NCBI Taxonomy" id="105984"/>
    <lineage>
        <taxon>Eukaryota</taxon>
        <taxon>Fungi</taxon>
        <taxon>Dikarya</taxon>
        <taxon>Basidiomycota</taxon>
        <taxon>Agaricomycotina</taxon>
        <taxon>Tremellomycetes</taxon>
        <taxon>Trichosporonales</taxon>
        <taxon>Trichosporonaceae</taxon>
        <taxon>Apiotrichum</taxon>
    </lineage>
</organism>
<comment type="caution">
    <text evidence="2">The sequence shown here is derived from an EMBL/GenBank/DDBJ whole genome shotgun (WGS) entry which is preliminary data.</text>
</comment>
<keyword evidence="1" id="KW-0472">Membrane</keyword>
<dbReference type="GeneID" id="39587051"/>
<name>A0A427XH14_9TREE</name>
<feature type="transmembrane region" description="Helical" evidence="1">
    <location>
        <begin position="422"/>
        <end position="440"/>
    </location>
</feature>
<keyword evidence="1" id="KW-1133">Transmembrane helix</keyword>
<evidence type="ECO:0000256" key="1">
    <source>
        <dbReference type="SAM" id="Phobius"/>
    </source>
</evidence>
<dbReference type="RefSeq" id="XP_028473200.1">
    <property type="nucleotide sequence ID" value="XM_028618244.1"/>
</dbReference>